<proteinExistence type="predicted"/>
<dbReference type="RefSeq" id="WP_011764897.1">
    <property type="nucleotide sequence ID" value="NC_008702.1"/>
</dbReference>
<protein>
    <submittedName>
        <fullName evidence="2">Uncharacterized protein</fullName>
    </submittedName>
</protein>
<dbReference type="KEGG" id="azo:azo1164"/>
<name>A1K4M6_AZOSB</name>
<evidence type="ECO:0000313" key="3">
    <source>
        <dbReference type="Proteomes" id="UP000002588"/>
    </source>
</evidence>
<evidence type="ECO:0000313" key="2">
    <source>
        <dbReference type="EMBL" id="CAL93781.1"/>
    </source>
</evidence>
<evidence type="ECO:0000256" key="1">
    <source>
        <dbReference type="SAM" id="MobiDB-lite"/>
    </source>
</evidence>
<dbReference type="AlphaFoldDB" id="A1K4M6"/>
<keyword evidence="3" id="KW-1185">Reference proteome</keyword>
<dbReference type="Proteomes" id="UP000002588">
    <property type="component" value="Chromosome"/>
</dbReference>
<feature type="compositionally biased region" description="Low complexity" evidence="1">
    <location>
        <begin position="42"/>
        <end position="57"/>
    </location>
</feature>
<accession>A1K4M6</accession>
<dbReference type="eggNOG" id="ENOG503378B">
    <property type="taxonomic scope" value="Bacteria"/>
</dbReference>
<organism evidence="2 3">
    <name type="scientific">Azoarcus sp. (strain BH72)</name>
    <dbReference type="NCBI Taxonomy" id="418699"/>
    <lineage>
        <taxon>Bacteria</taxon>
        <taxon>Pseudomonadati</taxon>
        <taxon>Pseudomonadota</taxon>
        <taxon>Betaproteobacteria</taxon>
        <taxon>Rhodocyclales</taxon>
        <taxon>Zoogloeaceae</taxon>
        <taxon>Azoarcus</taxon>
    </lineage>
</organism>
<gene>
    <name evidence="2" type="ordered locus">azo1164</name>
</gene>
<dbReference type="EMBL" id="AM406670">
    <property type="protein sequence ID" value="CAL93781.1"/>
    <property type="molecule type" value="Genomic_DNA"/>
</dbReference>
<feature type="region of interest" description="Disordered" evidence="1">
    <location>
        <begin position="42"/>
        <end position="64"/>
    </location>
</feature>
<dbReference type="HOGENOM" id="CLU_139660_0_0_4"/>
<sequence length="165" mass="17711">MRVGVSAPDLYASQTSRAASQAGSRSGSTPFAAILDAMTTQAAAAPQTSRTSTAAPTDSGTAKEATQLDFTSMTRQELFDWMNSQLRAGKMTLDESTCFLGMTLKISAATGQQVDMATDTTRENFLERARLGIEGALWRHDQDLARRLGETVDIMLRRQGEAAGV</sequence>
<reference evidence="2 3" key="1">
    <citation type="journal article" date="2006" name="Nat. Biotechnol.">
        <title>Complete genome of the mutualistic, N2-fixing grass endophyte Azoarcus sp. strain BH72.</title>
        <authorList>
            <person name="Krause A."/>
            <person name="Ramakumar A."/>
            <person name="Bartels D."/>
            <person name="Battistoni F."/>
            <person name="Bekel T."/>
            <person name="Boch J."/>
            <person name="Boehm M."/>
            <person name="Friedrich F."/>
            <person name="Hurek T."/>
            <person name="Krause L."/>
            <person name="Linke B."/>
            <person name="McHardy A.C."/>
            <person name="Sarkar A."/>
            <person name="Schneiker S."/>
            <person name="Syed A.A."/>
            <person name="Thauer R."/>
            <person name="Vorhoelter F.-J."/>
            <person name="Weidner S."/>
            <person name="Puehler A."/>
            <person name="Reinhold-Hurek B."/>
            <person name="Kaiser O."/>
            <person name="Goesmann A."/>
        </authorList>
    </citation>
    <scope>NUCLEOTIDE SEQUENCE [LARGE SCALE GENOMIC DNA]</scope>
    <source>
        <strain evidence="2 3">BH72</strain>
    </source>
</reference>